<protein>
    <recommendedName>
        <fullName evidence="1">DUF676 domain-containing protein</fullName>
    </recommendedName>
</protein>
<reference evidence="2 3" key="1">
    <citation type="submission" date="2023-07" db="EMBL/GenBank/DDBJ databases">
        <title>Comparative genomics of wheat-associated soil bacteria to identify genetic determinants of phenazine resistance.</title>
        <authorList>
            <person name="Mouncey N."/>
        </authorList>
    </citation>
    <scope>NUCLEOTIDE SEQUENCE [LARGE SCALE GENOMIC DNA]</scope>
    <source>
        <strain evidence="2 3">W2I16</strain>
    </source>
</reference>
<dbReference type="Proteomes" id="UP001223072">
    <property type="component" value="Unassembled WGS sequence"/>
</dbReference>
<evidence type="ECO:0000259" key="1">
    <source>
        <dbReference type="Pfam" id="PF05057"/>
    </source>
</evidence>
<sequence>MANEPKDPNEPLRKAHVRPLILVRGFGGPDVADEQRDAYQGFNNGTVYPQRQGENYIYEGFVLRALKSGRYRDATNAVGYHSRDITPLATGSPDDPTRLHWAADLLSGTVAVDEATAARVLEGQGVSGTLWVYRYYDLLPRTINRYGEGLARLIRIIRAGADLTDQDFSGMDVIAHSMGGLVVRSALRQLKEAGERPEELVHRVVTLGTPHRGIAFQYLPEWLLRAVPQVSAAADEMASFDPGGTDFLNVHKWFPLDRILTVVGTNYRTYGTQVASWANRLSNLADSDPLAANRSDGLVKQSSAQLPGAPRTFVDKCHGGSDSLVTSREAYEIAMRFLHGTHRVVLWLDQAKVTRGADFFGKSEFWLGVGVKPRGVDFELFHQDKEAENCYGPFDVDHKTGEFVDGPPPLEQELQKPLNAPGDRTTGWPRVEPPNRRLVWEGWLDRSVRPTGGTDDGTMVLRLDIQVGERDTAGIGFSDNVVFRKQYYVQWLPGQGGDAESLFVHTGEEYLSLNTAAALAPHLGNELTSAVQEAHPADGGQEFRIGGTGFEATLGIAVIPEDSRGNPDV</sequence>
<dbReference type="EMBL" id="JAUSZS010000008">
    <property type="protein sequence ID" value="MDQ0937312.1"/>
    <property type="molecule type" value="Genomic_DNA"/>
</dbReference>
<dbReference type="Gene3D" id="3.40.50.1820">
    <property type="entry name" value="alpha/beta hydrolase"/>
    <property type="match status" value="1"/>
</dbReference>
<comment type="caution">
    <text evidence="2">The sequence shown here is derived from an EMBL/GenBank/DDBJ whole genome shotgun (WGS) entry which is preliminary data.</text>
</comment>
<evidence type="ECO:0000313" key="3">
    <source>
        <dbReference type="Proteomes" id="UP001223072"/>
    </source>
</evidence>
<proteinExistence type="predicted"/>
<name>A0ABU0RZB2_9ACTN</name>
<dbReference type="RefSeq" id="WP_307630581.1">
    <property type="nucleotide sequence ID" value="NZ_JAUSZS010000008.1"/>
</dbReference>
<dbReference type="SUPFAM" id="SSF53474">
    <property type="entry name" value="alpha/beta-Hydrolases"/>
    <property type="match status" value="1"/>
</dbReference>
<accession>A0ABU0RZB2</accession>
<organism evidence="2 3">
    <name type="scientific">Streptomyces turgidiscabies</name>
    <dbReference type="NCBI Taxonomy" id="85558"/>
    <lineage>
        <taxon>Bacteria</taxon>
        <taxon>Bacillati</taxon>
        <taxon>Actinomycetota</taxon>
        <taxon>Actinomycetes</taxon>
        <taxon>Kitasatosporales</taxon>
        <taxon>Streptomycetaceae</taxon>
        <taxon>Streptomyces</taxon>
    </lineage>
</organism>
<gene>
    <name evidence="2" type="ORF">QFZ49_007287</name>
</gene>
<dbReference type="InterPro" id="IPR029058">
    <property type="entry name" value="AB_hydrolase_fold"/>
</dbReference>
<keyword evidence="3" id="KW-1185">Reference proteome</keyword>
<dbReference type="InterPro" id="IPR007751">
    <property type="entry name" value="DUF676_lipase-like"/>
</dbReference>
<evidence type="ECO:0000313" key="2">
    <source>
        <dbReference type="EMBL" id="MDQ0937312.1"/>
    </source>
</evidence>
<dbReference type="Pfam" id="PF05057">
    <property type="entry name" value="DUF676"/>
    <property type="match status" value="1"/>
</dbReference>
<feature type="domain" description="DUF676" evidence="1">
    <location>
        <begin position="168"/>
        <end position="217"/>
    </location>
</feature>